<reference evidence="2" key="1">
    <citation type="journal article" date="2019" name="Sci. Rep.">
        <title>Draft genome of Tanacetum cinerariifolium, the natural source of mosquito coil.</title>
        <authorList>
            <person name="Yamashiro T."/>
            <person name="Shiraishi A."/>
            <person name="Satake H."/>
            <person name="Nakayama K."/>
        </authorList>
    </citation>
    <scope>NUCLEOTIDE SEQUENCE</scope>
</reference>
<proteinExistence type="predicted"/>
<protein>
    <submittedName>
        <fullName evidence="2">Reverse transcriptase domain-containing protein</fullName>
    </submittedName>
</protein>
<evidence type="ECO:0000313" key="2">
    <source>
        <dbReference type="EMBL" id="GFA73795.1"/>
    </source>
</evidence>
<keyword evidence="2" id="KW-0548">Nucleotidyltransferase</keyword>
<gene>
    <name evidence="2" type="ORF">Tci_645767</name>
</gene>
<accession>A0A699K6B6</accession>
<dbReference type="PANTHER" id="PTHR33067:SF9">
    <property type="entry name" value="RNA-DIRECTED DNA POLYMERASE"/>
    <property type="match status" value="1"/>
</dbReference>
<comment type="caution">
    <text evidence="2">The sequence shown here is derived from an EMBL/GenBank/DDBJ whole genome shotgun (WGS) entry which is preliminary data.</text>
</comment>
<organism evidence="2">
    <name type="scientific">Tanacetum cinerariifolium</name>
    <name type="common">Dalmatian daisy</name>
    <name type="synonym">Chrysanthemum cinerariifolium</name>
    <dbReference type="NCBI Taxonomy" id="118510"/>
    <lineage>
        <taxon>Eukaryota</taxon>
        <taxon>Viridiplantae</taxon>
        <taxon>Streptophyta</taxon>
        <taxon>Embryophyta</taxon>
        <taxon>Tracheophyta</taxon>
        <taxon>Spermatophyta</taxon>
        <taxon>Magnoliopsida</taxon>
        <taxon>eudicotyledons</taxon>
        <taxon>Gunneridae</taxon>
        <taxon>Pentapetalae</taxon>
        <taxon>asterids</taxon>
        <taxon>campanulids</taxon>
        <taxon>Asterales</taxon>
        <taxon>Asteraceae</taxon>
        <taxon>Asteroideae</taxon>
        <taxon>Anthemideae</taxon>
        <taxon>Anthemidinae</taxon>
        <taxon>Tanacetum</taxon>
    </lineage>
</organism>
<keyword evidence="2" id="KW-0695">RNA-directed DNA polymerase</keyword>
<dbReference type="InterPro" id="IPR021109">
    <property type="entry name" value="Peptidase_aspartic_dom_sf"/>
</dbReference>
<dbReference type="AlphaFoldDB" id="A0A699K6B6"/>
<dbReference type="EMBL" id="BKCJ010478505">
    <property type="protein sequence ID" value="GFA73795.1"/>
    <property type="molecule type" value="Genomic_DNA"/>
</dbReference>
<keyword evidence="2" id="KW-0808">Transferase</keyword>
<name>A0A699K6B6_TANCI</name>
<feature type="non-terminal residue" evidence="2">
    <location>
        <position position="181"/>
    </location>
</feature>
<evidence type="ECO:0000256" key="1">
    <source>
        <dbReference type="SAM" id="MobiDB-lite"/>
    </source>
</evidence>
<dbReference type="Gene3D" id="2.40.70.10">
    <property type="entry name" value="Acid Proteases"/>
    <property type="match status" value="1"/>
</dbReference>
<dbReference type="GO" id="GO:0003964">
    <property type="term" value="F:RNA-directed DNA polymerase activity"/>
    <property type="evidence" value="ECO:0007669"/>
    <property type="project" value="UniProtKB-KW"/>
</dbReference>
<feature type="compositionally biased region" description="Polar residues" evidence="1">
    <location>
        <begin position="1"/>
        <end position="18"/>
    </location>
</feature>
<feature type="region of interest" description="Disordered" evidence="1">
    <location>
        <begin position="1"/>
        <end position="22"/>
    </location>
</feature>
<dbReference type="PANTHER" id="PTHR33067">
    <property type="entry name" value="RNA-DIRECTED DNA POLYMERASE-RELATED"/>
    <property type="match status" value="1"/>
</dbReference>
<sequence>MQMQNSSGSGLLPSNTIANPRGDLKEITTRSGVTYDGPPIPPLTSSLLKMVERVPEVTKDTLSLPKLTPTRRILELADRSTTLPADITEDVFVKVEKFHFPTDFVVVDYVVDPRVPLILKRPFLRTRRALIDVYGEELSLHVDDEAITFKVGQTSKYSYNDVESINQINVIDIACEEYVQE</sequence>